<comment type="caution">
    <text evidence="2">The sequence shown here is derived from an EMBL/GenBank/DDBJ whole genome shotgun (WGS) entry which is preliminary data.</text>
</comment>
<dbReference type="InParanoid" id="A0A369JH71"/>
<feature type="compositionally biased region" description="Polar residues" evidence="1">
    <location>
        <begin position="10"/>
        <end position="37"/>
    </location>
</feature>
<evidence type="ECO:0000256" key="1">
    <source>
        <dbReference type="SAM" id="MobiDB-lite"/>
    </source>
</evidence>
<proteinExistence type="predicted"/>
<keyword evidence="3" id="KW-1185">Reference proteome</keyword>
<evidence type="ECO:0000313" key="2">
    <source>
        <dbReference type="EMBL" id="RDB19755.1"/>
    </source>
</evidence>
<evidence type="ECO:0000313" key="3">
    <source>
        <dbReference type="Proteomes" id="UP000076154"/>
    </source>
</evidence>
<dbReference type="AlphaFoldDB" id="A0A369JH71"/>
<sequence>MSLFPPANIHGNNTVFGPFGNNPTALDQAWRRTSVSRSHSDSAKGCQNRPGGWKYNAMGRRKRKHA</sequence>
<accession>A0A369JH71</accession>
<feature type="region of interest" description="Disordered" evidence="1">
    <location>
        <begin position="1"/>
        <end position="66"/>
    </location>
</feature>
<dbReference type="Proteomes" id="UP000076154">
    <property type="component" value="Unassembled WGS sequence"/>
</dbReference>
<gene>
    <name evidence="2" type="ORF">Hypma_013168</name>
</gene>
<protein>
    <submittedName>
        <fullName evidence="2">Uncharacterized protein</fullName>
    </submittedName>
</protein>
<organism evidence="2 3">
    <name type="scientific">Hypsizygus marmoreus</name>
    <name type="common">White beech mushroom</name>
    <name type="synonym">Agaricus marmoreus</name>
    <dbReference type="NCBI Taxonomy" id="39966"/>
    <lineage>
        <taxon>Eukaryota</taxon>
        <taxon>Fungi</taxon>
        <taxon>Dikarya</taxon>
        <taxon>Basidiomycota</taxon>
        <taxon>Agaricomycotina</taxon>
        <taxon>Agaricomycetes</taxon>
        <taxon>Agaricomycetidae</taxon>
        <taxon>Agaricales</taxon>
        <taxon>Tricholomatineae</taxon>
        <taxon>Lyophyllaceae</taxon>
        <taxon>Hypsizygus</taxon>
    </lineage>
</organism>
<dbReference type="EMBL" id="LUEZ02000076">
    <property type="protein sequence ID" value="RDB19755.1"/>
    <property type="molecule type" value="Genomic_DNA"/>
</dbReference>
<name>A0A369JH71_HYPMA</name>
<reference evidence="2" key="1">
    <citation type="submission" date="2018-04" db="EMBL/GenBank/DDBJ databases">
        <title>Whole genome sequencing of Hypsizygus marmoreus.</title>
        <authorList>
            <person name="Choi I.-G."/>
            <person name="Min B."/>
            <person name="Kim J.-G."/>
            <person name="Kim S."/>
            <person name="Oh Y.-L."/>
            <person name="Kong W.-S."/>
            <person name="Park H."/>
            <person name="Jeong J."/>
            <person name="Song E.-S."/>
        </authorList>
    </citation>
    <scope>NUCLEOTIDE SEQUENCE [LARGE SCALE GENOMIC DNA]</scope>
    <source>
        <strain evidence="2">51987-8</strain>
    </source>
</reference>